<organism evidence="1 2">
    <name type="scientific">Pleurodeles waltl</name>
    <name type="common">Iberian ribbed newt</name>
    <dbReference type="NCBI Taxonomy" id="8319"/>
    <lineage>
        <taxon>Eukaryota</taxon>
        <taxon>Metazoa</taxon>
        <taxon>Chordata</taxon>
        <taxon>Craniata</taxon>
        <taxon>Vertebrata</taxon>
        <taxon>Euteleostomi</taxon>
        <taxon>Amphibia</taxon>
        <taxon>Batrachia</taxon>
        <taxon>Caudata</taxon>
        <taxon>Salamandroidea</taxon>
        <taxon>Salamandridae</taxon>
        <taxon>Pleurodelinae</taxon>
        <taxon>Pleurodeles</taxon>
    </lineage>
</organism>
<proteinExistence type="predicted"/>
<accession>A0AAV7W136</accession>
<keyword evidence="2" id="KW-1185">Reference proteome</keyword>
<evidence type="ECO:0000313" key="1">
    <source>
        <dbReference type="EMBL" id="KAJ1207680.1"/>
    </source>
</evidence>
<reference evidence="1" key="1">
    <citation type="journal article" date="2022" name="bioRxiv">
        <title>Sequencing and chromosome-scale assembly of the giantPleurodeles waltlgenome.</title>
        <authorList>
            <person name="Brown T."/>
            <person name="Elewa A."/>
            <person name="Iarovenko S."/>
            <person name="Subramanian E."/>
            <person name="Araus A.J."/>
            <person name="Petzold A."/>
            <person name="Susuki M."/>
            <person name="Suzuki K.-i.T."/>
            <person name="Hayashi T."/>
            <person name="Toyoda A."/>
            <person name="Oliveira C."/>
            <person name="Osipova E."/>
            <person name="Leigh N.D."/>
            <person name="Simon A."/>
            <person name="Yun M.H."/>
        </authorList>
    </citation>
    <scope>NUCLEOTIDE SEQUENCE</scope>
    <source>
        <strain evidence="1">20211129_DDA</strain>
        <tissue evidence="1">Liver</tissue>
    </source>
</reference>
<dbReference type="AlphaFoldDB" id="A0AAV7W136"/>
<dbReference type="Proteomes" id="UP001066276">
    <property type="component" value="Chromosome 1_2"/>
</dbReference>
<dbReference type="EMBL" id="JANPWB010000002">
    <property type="protein sequence ID" value="KAJ1207680.1"/>
    <property type="molecule type" value="Genomic_DNA"/>
</dbReference>
<evidence type="ECO:0000313" key="2">
    <source>
        <dbReference type="Proteomes" id="UP001066276"/>
    </source>
</evidence>
<protein>
    <recommendedName>
        <fullName evidence="3">DDE Tnp4 domain-containing protein</fullName>
    </recommendedName>
</protein>
<comment type="caution">
    <text evidence="1">The sequence shown here is derived from an EMBL/GenBank/DDBJ whole genome shotgun (WGS) entry which is preliminary data.</text>
</comment>
<sequence>MGTPSSLGGQPQLGLCRLPCPVAQVLPPFAAVGALPVKDPQGPHLLGDGKPITLFMMGADLLKKYSRKVRNARTRAEERYSEAHGQTRRIIERTFGLLKAMIPMPPSDRWIPILLTQEGVPDHRCMLHNLALRRQVQFLQEDEPGDGHVAALELVDSDEEEAEEEDVDNRSTLIQQYFQ</sequence>
<gene>
    <name evidence="1" type="ORF">NDU88_003070</name>
</gene>
<name>A0AAV7W136_PLEWA</name>
<evidence type="ECO:0008006" key="3">
    <source>
        <dbReference type="Google" id="ProtNLM"/>
    </source>
</evidence>